<name>A0ABP0IJ70_9DINO</name>
<evidence type="ECO:0000313" key="6">
    <source>
        <dbReference type="Proteomes" id="UP001642464"/>
    </source>
</evidence>
<accession>A0ABP0IJ70</accession>
<feature type="transmembrane region" description="Helical" evidence="4">
    <location>
        <begin position="839"/>
        <end position="856"/>
    </location>
</feature>
<dbReference type="Proteomes" id="UP001642464">
    <property type="component" value="Unassembled WGS sequence"/>
</dbReference>
<dbReference type="Gene3D" id="2.40.30.170">
    <property type="match status" value="2"/>
</dbReference>
<evidence type="ECO:0000256" key="1">
    <source>
        <dbReference type="ARBA" id="ARBA00004196"/>
    </source>
</evidence>
<gene>
    <name evidence="5" type="ORF">SCF082_LOCUS6902</name>
</gene>
<keyword evidence="4" id="KW-0472">Membrane</keyword>
<evidence type="ECO:0000313" key="5">
    <source>
        <dbReference type="EMBL" id="CAK9001388.1"/>
    </source>
</evidence>
<feature type="transmembrane region" description="Helical" evidence="4">
    <location>
        <begin position="805"/>
        <end position="827"/>
    </location>
</feature>
<sequence length="1175" mass="129571">MPDAVFEVGFDLVGESLPSFLAGNQFHNEGRDRLRCILVGFGESGPGREIADGWEEDAVGTLGNPESQVEAGVALALFLDVCGESLRKVEDGRTMFRIGRVEQNRNTTVQFGPLSRIGQLKTCVEELRGGHQLLKHDANSDVRFRLTASSVAAVLRRADVADAYGDFGKDSFMAELMLLLMACGQAPERLPVRSVVISLVDDVEVPVREAGVLTRLEVSTGVYVDAGQLLAVLDDGAARLAEERAAAELAIARLRAESRLRVELAEKTLDVASTEVRRAEESNAVFASTVSETELDQLRLNQEKSRLELEQALQDLEVDRLVVKLHEADLAIAQDSVERRRVVAPLTGKVVRVDREAGEWIQPGEPLCRIVGTRRVRAEGFLSGDNPAVREGAAVTVRLADNSGALRDFVGEVVFVDPEINAVNGQYRIWAEVENPDGVLRPGHRPQMWVAAGMSDPHTEAILPFRRRPDLVVARQGNSWTLKDPLTLKYFSLQQAEYFVWSRLNGRITLQDVIQEFERLYTPQRLTAETVTSFLVQLWRQGLLLLDQPGQSVDLAMRARIVRSARRGQSIQNLLAIRFRGIDPDRFLARIMPFVGWLVSWPVALLGLVFVLFAVSIILGDWDRFMRELPSIQTFLQADRILWLAATLACVKGIHELGHAITCKRFGGECRELGVMLLAFTPCLYCNVSDAWLLADRRHRVLISAAGIMVELFLAAMAVFVWVSTVPGIVHSLAMYVILICSLNTVLLNGNPLLRYDGYYVLSDAIGVPNLRERSQQIFRGALAQWTLGVRDISPRRITAGRLGIGLYGAASSIYVWVVIAGILWLFYRLARPHDLQGLVILLAITVVGSRLWSGGRRMSKWIQRTGQRSDVSRGRMARGLAVIVAFFGTVLFVPWGGRVRGPAFVRGGRERVLFVSKPGRIAQAETDGMSSSVDAGEPLVQLVNPEIDLELVRRRTERDRLAVRTEMLERRSFDDPMAAVRIPTAKAAHEEAEQHFAGYQADAARLSVTAPFQGLLLPSASAAVETVDEGPAMINPLEPRSQGVWLKVGTPLGTVADARTWSIILYLPQSDVRRVRVDQPVRLCVDQWPGRVLVGRVKEIATDPVEELPEVVAAAGVIPIDAAEGASRRPAVATHEVRVELDQPPAGGLLHQIGSGTVETEAECLATWMAREVS</sequence>
<proteinExistence type="predicted"/>
<feature type="non-terminal residue" evidence="5">
    <location>
        <position position="1175"/>
    </location>
</feature>
<comment type="caution">
    <text evidence="5">The sequence shown here is derived from an EMBL/GenBank/DDBJ whole genome shotgun (WGS) entry which is preliminary data.</text>
</comment>
<feature type="transmembrane region" description="Helical" evidence="4">
    <location>
        <begin position="594"/>
        <end position="620"/>
    </location>
</feature>
<keyword evidence="4" id="KW-0812">Transmembrane</keyword>
<keyword evidence="2 3" id="KW-0175">Coiled coil</keyword>
<dbReference type="Gene3D" id="2.40.50.100">
    <property type="match status" value="1"/>
</dbReference>
<feature type="transmembrane region" description="Helical" evidence="4">
    <location>
        <begin position="701"/>
        <end position="723"/>
    </location>
</feature>
<dbReference type="SUPFAM" id="SSF111369">
    <property type="entry name" value="HlyD-like secretion proteins"/>
    <property type="match status" value="1"/>
</dbReference>
<feature type="coiled-coil region" evidence="3">
    <location>
        <begin position="237"/>
        <end position="319"/>
    </location>
</feature>
<evidence type="ECO:0000256" key="3">
    <source>
        <dbReference type="SAM" id="Coils"/>
    </source>
</evidence>
<feature type="transmembrane region" description="Helical" evidence="4">
    <location>
        <begin position="729"/>
        <end position="748"/>
    </location>
</feature>
<organism evidence="5 6">
    <name type="scientific">Durusdinium trenchii</name>
    <dbReference type="NCBI Taxonomy" id="1381693"/>
    <lineage>
        <taxon>Eukaryota</taxon>
        <taxon>Sar</taxon>
        <taxon>Alveolata</taxon>
        <taxon>Dinophyceae</taxon>
        <taxon>Suessiales</taxon>
        <taxon>Symbiodiniaceae</taxon>
        <taxon>Durusdinium</taxon>
    </lineage>
</organism>
<comment type="subcellular location">
    <subcellularLocation>
        <location evidence="1">Cell envelope</location>
    </subcellularLocation>
</comment>
<dbReference type="EMBL" id="CAXAMM010003815">
    <property type="protein sequence ID" value="CAK9001388.1"/>
    <property type="molecule type" value="Genomic_DNA"/>
</dbReference>
<evidence type="ECO:0000256" key="2">
    <source>
        <dbReference type="ARBA" id="ARBA00023054"/>
    </source>
</evidence>
<feature type="transmembrane region" description="Helical" evidence="4">
    <location>
        <begin position="877"/>
        <end position="897"/>
    </location>
</feature>
<dbReference type="PANTHER" id="PTHR32347">
    <property type="entry name" value="EFFLUX SYSTEM COMPONENT YKNX-RELATED"/>
    <property type="match status" value="1"/>
</dbReference>
<keyword evidence="6" id="KW-1185">Reference proteome</keyword>
<dbReference type="PANTHER" id="PTHR32347:SF23">
    <property type="entry name" value="BLL5650 PROTEIN"/>
    <property type="match status" value="1"/>
</dbReference>
<dbReference type="InterPro" id="IPR050465">
    <property type="entry name" value="UPF0194_transport"/>
</dbReference>
<evidence type="ECO:0000256" key="4">
    <source>
        <dbReference type="SAM" id="Phobius"/>
    </source>
</evidence>
<protein>
    <submittedName>
        <fullName evidence="5">Peptidase family M50</fullName>
    </submittedName>
</protein>
<reference evidence="5 6" key="1">
    <citation type="submission" date="2024-02" db="EMBL/GenBank/DDBJ databases">
        <authorList>
            <person name="Chen Y."/>
            <person name="Shah S."/>
            <person name="Dougan E. K."/>
            <person name="Thang M."/>
            <person name="Chan C."/>
        </authorList>
    </citation>
    <scope>NUCLEOTIDE SEQUENCE [LARGE SCALE GENOMIC DNA]</scope>
</reference>
<keyword evidence="4" id="KW-1133">Transmembrane helix</keyword>
<dbReference type="Gene3D" id="1.10.287.470">
    <property type="entry name" value="Helix hairpin bin"/>
    <property type="match status" value="1"/>
</dbReference>